<organism evidence="1 2">
    <name type="scientific">Elysia crispata</name>
    <name type="common">lettuce slug</name>
    <dbReference type="NCBI Taxonomy" id="231223"/>
    <lineage>
        <taxon>Eukaryota</taxon>
        <taxon>Metazoa</taxon>
        <taxon>Spiralia</taxon>
        <taxon>Lophotrochozoa</taxon>
        <taxon>Mollusca</taxon>
        <taxon>Gastropoda</taxon>
        <taxon>Heterobranchia</taxon>
        <taxon>Euthyneura</taxon>
        <taxon>Panpulmonata</taxon>
        <taxon>Sacoglossa</taxon>
        <taxon>Placobranchoidea</taxon>
        <taxon>Plakobranchidae</taxon>
        <taxon>Elysia</taxon>
    </lineage>
</organism>
<dbReference type="EMBL" id="JAWDGP010002895">
    <property type="protein sequence ID" value="KAK3778711.1"/>
    <property type="molecule type" value="Genomic_DNA"/>
</dbReference>
<keyword evidence="2" id="KW-1185">Reference proteome</keyword>
<proteinExistence type="predicted"/>
<dbReference type="AlphaFoldDB" id="A0AAE1DPV4"/>
<comment type="caution">
    <text evidence="1">The sequence shown here is derived from an EMBL/GenBank/DDBJ whole genome shotgun (WGS) entry which is preliminary data.</text>
</comment>
<name>A0AAE1DPV4_9GAST</name>
<dbReference type="Proteomes" id="UP001283361">
    <property type="component" value="Unassembled WGS sequence"/>
</dbReference>
<evidence type="ECO:0000313" key="2">
    <source>
        <dbReference type="Proteomes" id="UP001283361"/>
    </source>
</evidence>
<sequence>MKRISVNANTCINTLVYCPSQAERPFLFICEQEIRIFRYHLSSPEPAMNSPLFNYNSCVYFRQCSTPGNFTSNEDYILCQSDNSASQSRLGRAGPGAMLTRPAVEVDLVQVRNRLSRNHDL</sequence>
<protein>
    <submittedName>
        <fullName evidence="1">Uncharacterized protein</fullName>
    </submittedName>
</protein>
<gene>
    <name evidence="1" type="ORF">RRG08_012983</name>
</gene>
<evidence type="ECO:0000313" key="1">
    <source>
        <dbReference type="EMBL" id="KAK3778711.1"/>
    </source>
</evidence>
<reference evidence="1" key="1">
    <citation type="journal article" date="2023" name="G3 (Bethesda)">
        <title>A reference genome for the long-term kleptoplast-retaining sea slug Elysia crispata morphotype clarki.</title>
        <authorList>
            <person name="Eastman K.E."/>
            <person name="Pendleton A.L."/>
            <person name="Shaikh M.A."/>
            <person name="Suttiyut T."/>
            <person name="Ogas R."/>
            <person name="Tomko P."/>
            <person name="Gavelis G."/>
            <person name="Widhalm J.R."/>
            <person name="Wisecaver J.H."/>
        </authorList>
    </citation>
    <scope>NUCLEOTIDE SEQUENCE</scope>
    <source>
        <strain evidence="1">ECLA1</strain>
    </source>
</reference>
<accession>A0AAE1DPV4</accession>